<sequence>GLSLGARDACRAIGKKFVSVSAIDDDPISMNVYRRNFQCLSIINRDITAYIDGKIGQGITRSEKYFLSGKLPIHLLLAGPPCQGYSDLNNHTRRDDPRNALYQRVTRFVEIARPDHVLVENVPSVIHGKNREVKEAINVMKEIGYHVDNSVINLAEIGVPQKRKRHVLVASLSKKISIKNIFKKYIIDQERSVSWAISDLEGTKQFGIFDTPTKHTKENVERIRYL</sequence>
<organism evidence="4">
    <name type="scientific">marine sediment metagenome</name>
    <dbReference type="NCBI Taxonomy" id="412755"/>
    <lineage>
        <taxon>unclassified sequences</taxon>
        <taxon>metagenomes</taxon>
        <taxon>ecological metagenomes</taxon>
    </lineage>
</organism>
<dbReference type="PANTHER" id="PTHR46098">
    <property type="entry name" value="TRNA (CYTOSINE(38)-C(5))-METHYLTRANSFERASE"/>
    <property type="match status" value="1"/>
</dbReference>
<comment type="caution">
    <text evidence="4">The sequence shown here is derived from an EMBL/GenBank/DDBJ whole genome shotgun (WGS) entry which is preliminary data.</text>
</comment>
<dbReference type="Gene3D" id="3.40.50.150">
    <property type="entry name" value="Vaccinia Virus protein VP39"/>
    <property type="match status" value="1"/>
</dbReference>
<evidence type="ECO:0000256" key="2">
    <source>
        <dbReference type="ARBA" id="ARBA00022679"/>
    </source>
</evidence>
<accession>X0Y7S0</accession>
<feature type="non-terminal residue" evidence="4">
    <location>
        <position position="226"/>
    </location>
</feature>
<name>X0Y7S0_9ZZZZ</name>
<evidence type="ECO:0000256" key="3">
    <source>
        <dbReference type="ARBA" id="ARBA00022691"/>
    </source>
</evidence>
<keyword evidence="1" id="KW-0489">Methyltransferase</keyword>
<proteinExistence type="predicted"/>
<dbReference type="InterPro" id="IPR001525">
    <property type="entry name" value="C5_MeTfrase"/>
</dbReference>
<feature type="non-terminal residue" evidence="4">
    <location>
        <position position="1"/>
    </location>
</feature>
<evidence type="ECO:0000313" key="4">
    <source>
        <dbReference type="EMBL" id="GAG51820.1"/>
    </source>
</evidence>
<dbReference type="GO" id="GO:0008168">
    <property type="term" value="F:methyltransferase activity"/>
    <property type="evidence" value="ECO:0007669"/>
    <property type="project" value="UniProtKB-KW"/>
</dbReference>
<keyword evidence="2" id="KW-0808">Transferase</keyword>
<dbReference type="PROSITE" id="PS51679">
    <property type="entry name" value="SAM_MT_C5"/>
    <property type="match status" value="1"/>
</dbReference>
<dbReference type="AlphaFoldDB" id="X0Y7S0"/>
<dbReference type="SUPFAM" id="SSF53335">
    <property type="entry name" value="S-adenosyl-L-methionine-dependent methyltransferases"/>
    <property type="match status" value="1"/>
</dbReference>
<reference evidence="4" key="1">
    <citation type="journal article" date="2014" name="Front. Microbiol.">
        <title>High frequency of phylogenetically diverse reductive dehalogenase-homologous genes in deep subseafloor sedimentary metagenomes.</title>
        <authorList>
            <person name="Kawai M."/>
            <person name="Futagami T."/>
            <person name="Toyoda A."/>
            <person name="Takaki Y."/>
            <person name="Nishi S."/>
            <person name="Hori S."/>
            <person name="Arai W."/>
            <person name="Tsubouchi T."/>
            <person name="Morono Y."/>
            <person name="Uchiyama I."/>
            <person name="Ito T."/>
            <person name="Fujiyama A."/>
            <person name="Inagaki F."/>
            <person name="Takami H."/>
        </authorList>
    </citation>
    <scope>NUCLEOTIDE SEQUENCE</scope>
    <source>
        <strain evidence="4">Expedition CK06-06</strain>
    </source>
</reference>
<dbReference type="Gene3D" id="3.90.120.10">
    <property type="entry name" value="DNA Methylase, subunit A, domain 2"/>
    <property type="match status" value="1"/>
</dbReference>
<gene>
    <name evidence="4" type="ORF">S01H1_79342</name>
</gene>
<dbReference type="Pfam" id="PF00145">
    <property type="entry name" value="DNA_methylase"/>
    <property type="match status" value="1"/>
</dbReference>
<dbReference type="PANTHER" id="PTHR46098:SF1">
    <property type="entry name" value="TRNA (CYTOSINE(38)-C(5))-METHYLTRANSFERASE"/>
    <property type="match status" value="1"/>
</dbReference>
<dbReference type="EMBL" id="BARS01053477">
    <property type="protein sequence ID" value="GAG51820.1"/>
    <property type="molecule type" value="Genomic_DNA"/>
</dbReference>
<evidence type="ECO:0000256" key="1">
    <source>
        <dbReference type="ARBA" id="ARBA00022603"/>
    </source>
</evidence>
<evidence type="ECO:0008006" key="5">
    <source>
        <dbReference type="Google" id="ProtNLM"/>
    </source>
</evidence>
<dbReference type="GO" id="GO:0032259">
    <property type="term" value="P:methylation"/>
    <property type="evidence" value="ECO:0007669"/>
    <property type="project" value="UniProtKB-KW"/>
</dbReference>
<dbReference type="InterPro" id="IPR050750">
    <property type="entry name" value="C5-MTase"/>
</dbReference>
<keyword evidence="3" id="KW-0949">S-adenosyl-L-methionine</keyword>
<protein>
    <recommendedName>
        <fullName evidence="5">DNA (cytosine-5-)-methyltransferase</fullName>
    </recommendedName>
</protein>
<dbReference type="InterPro" id="IPR029063">
    <property type="entry name" value="SAM-dependent_MTases_sf"/>
</dbReference>